<proteinExistence type="predicted"/>
<dbReference type="EMBL" id="MK249186">
    <property type="protein sequence ID" value="QCQ84898.1"/>
    <property type="molecule type" value="Genomic_DNA"/>
</dbReference>
<evidence type="ECO:0000313" key="2">
    <source>
        <dbReference type="EMBL" id="QCQ84898.1"/>
    </source>
</evidence>
<reference evidence="2" key="1">
    <citation type="submission" date="2018-12" db="EMBL/GenBank/DDBJ databases">
        <title>Singled stranded DNA viruses identified in blackflies (Austrosimulium ungulatum) sampled in New Zealand.</title>
        <authorList>
            <person name="Kraberger S."/>
            <person name="Fontenele R.S."/>
            <person name="Schmidlin K."/>
            <person name="Walters M."/>
            <person name="Varsani A."/>
        </authorList>
    </citation>
    <scope>NUCLEOTIDE SEQUENCE [LARGE SCALE GENOMIC DNA]</scope>
    <source>
        <strain evidence="2">118</strain>
    </source>
</reference>
<evidence type="ECO:0000259" key="1">
    <source>
        <dbReference type="Pfam" id="PF23343"/>
    </source>
</evidence>
<name>A0A4P8PK81_9VIRU</name>
<protein>
    <submittedName>
        <fullName evidence="2">Replication initiator protein</fullName>
    </submittedName>
</protein>
<feature type="domain" description="Replication-associated protein ORF2/G2P" evidence="1">
    <location>
        <begin position="67"/>
        <end position="181"/>
    </location>
</feature>
<dbReference type="Proteomes" id="UP000323437">
    <property type="component" value="Segment"/>
</dbReference>
<organism evidence="2">
    <name type="scientific">Blackfly microvirus SF02</name>
    <dbReference type="NCBI Taxonomy" id="2576452"/>
    <lineage>
        <taxon>Viruses</taxon>
        <taxon>Monodnaviria</taxon>
        <taxon>Sangervirae</taxon>
        <taxon>Phixviricota</taxon>
        <taxon>Malgrandaviricetes</taxon>
        <taxon>Petitvirales</taxon>
        <taxon>Microviridae</taxon>
        <taxon>Microvirus</taxon>
    </lineage>
</organism>
<sequence length="299" mass="34567">MPCYHPLKGFTPLSKDNGGRLVFNTRYALNPHNPITIPCNVCTGCRIDRSRDVAARAMHEAQMHRQNSFITLTFDNAFLPEDYSVQKRTFQLFMKKLRKQLPQKIRFLGVGEYGDEELRPHYHALIFGHDWDDKILWKKNPQGDPLFVSEKLTAIWGFGHCTTGEVNYTTAGYCSRYTMKKITGDRALSHYLRTHPLSKQVVKCEPEFSLSSRRPGLGGTWFAKYHTDVFPSDFIVVNGKEHSVPRYYTKKLEEKALEKIKRKRKKSMLGQKANNTPARLRVREQVKLAAMSTLKRTLK</sequence>
<dbReference type="Pfam" id="PF23343">
    <property type="entry name" value="REP_ORF2-G2P"/>
    <property type="match status" value="1"/>
</dbReference>
<dbReference type="InterPro" id="IPR056906">
    <property type="entry name" value="ORF2/G2P_dom"/>
</dbReference>
<accession>A0A4P8PK81</accession>